<dbReference type="InterPro" id="IPR036318">
    <property type="entry name" value="FAD-bd_PCMH-like_sf"/>
</dbReference>
<dbReference type="Pfam" id="PF02913">
    <property type="entry name" value="FAD-oxidase_C"/>
    <property type="match status" value="1"/>
</dbReference>
<dbReference type="Proteomes" id="UP001138961">
    <property type="component" value="Unassembled WGS sequence"/>
</dbReference>
<evidence type="ECO:0000259" key="4">
    <source>
        <dbReference type="PROSITE" id="PS51387"/>
    </source>
</evidence>
<keyword evidence="6" id="KW-1185">Reference proteome</keyword>
<gene>
    <name evidence="5" type="ORF">LGQ03_10380</name>
</gene>
<feature type="domain" description="FAD-binding PCMH-type" evidence="4">
    <location>
        <begin position="33"/>
        <end position="211"/>
    </location>
</feature>
<dbReference type="InterPro" id="IPR004113">
    <property type="entry name" value="FAD-bd_oxidored_4_C"/>
</dbReference>
<organism evidence="5 6">
    <name type="scientific">Loktanella gaetbuli</name>
    <dbReference type="NCBI Taxonomy" id="2881335"/>
    <lineage>
        <taxon>Bacteria</taxon>
        <taxon>Pseudomonadati</taxon>
        <taxon>Pseudomonadota</taxon>
        <taxon>Alphaproteobacteria</taxon>
        <taxon>Rhodobacterales</taxon>
        <taxon>Roseobacteraceae</taxon>
        <taxon>Loktanella</taxon>
    </lineage>
</organism>
<evidence type="ECO:0000256" key="3">
    <source>
        <dbReference type="ARBA" id="ARBA00022827"/>
    </source>
</evidence>
<dbReference type="RefSeq" id="WP_226748334.1">
    <property type="nucleotide sequence ID" value="NZ_JAJATZ010000004.1"/>
</dbReference>
<dbReference type="Gene3D" id="3.30.70.2740">
    <property type="match status" value="1"/>
</dbReference>
<dbReference type="InterPro" id="IPR006094">
    <property type="entry name" value="Oxid_FAD_bind_N"/>
</dbReference>
<dbReference type="InterPro" id="IPR016169">
    <property type="entry name" value="FAD-bd_PCMH_sub2"/>
</dbReference>
<keyword evidence="2" id="KW-0285">Flavoprotein</keyword>
<evidence type="ECO:0000256" key="2">
    <source>
        <dbReference type="ARBA" id="ARBA00022630"/>
    </source>
</evidence>
<reference evidence="5" key="1">
    <citation type="submission" date="2021-10" db="EMBL/GenBank/DDBJ databases">
        <title>Loktanella gaetbuli sp. nov., isolated from a tidal flat.</title>
        <authorList>
            <person name="Park S."/>
            <person name="Yoon J.-H."/>
        </authorList>
    </citation>
    <scope>NUCLEOTIDE SEQUENCE</scope>
    <source>
        <strain evidence="5">TSTF-M6</strain>
    </source>
</reference>
<proteinExistence type="inferred from homology"/>
<dbReference type="Pfam" id="PF01565">
    <property type="entry name" value="FAD_binding_4"/>
    <property type="match status" value="1"/>
</dbReference>
<dbReference type="SUPFAM" id="SSF56176">
    <property type="entry name" value="FAD-binding/transporter-associated domain-like"/>
    <property type="match status" value="1"/>
</dbReference>
<dbReference type="PANTHER" id="PTHR43716:SF2">
    <property type="entry name" value="BLL6224 PROTEIN"/>
    <property type="match status" value="1"/>
</dbReference>
<comment type="caution">
    <text evidence="5">The sequence shown here is derived from an EMBL/GenBank/DDBJ whole genome shotgun (WGS) entry which is preliminary data.</text>
</comment>
<dbReference type="InterPro" id="IPR051264">
    <property type="entry name" value="FAD-oxidored/transferase_4"/>
</dbReference>
<protein>
    <submittedName>
        <fullName evidence="5">FAD-binding oxidoreductase</fullName>
    </submittedName>
</protein>
<dbReference type="SUPFAM" id="SSF55103">
    <property type="entry name" value="FAD-linked oxidases, C-terminal domain"/>
    <property type="match status" value="1"/>
</dbReference>
<evidence type="ECO:0000313" key="5">
    <source>
        <dbReference type="EMBL" id="MCB5199648.1"/>
    </source>
</evidence>
<dbReference type="Gene3D" id="3.30.70.2190">
    <property type="match status" value="1"/>
</dbReference>
<dbReference type="Gene3D" id="3.30.43.10">
    <property type="entry name" value="Uridine Diphospho-n-acetylenolpyruvylglucosamine Reductase, domain 2"/>
    <property type="match status" value="1"/>
</dbReference>
<dbReference type="InterPro" id="IPR016164">
    <property type="entry name" value="FAD-linked_Oxase-like_C"/>
</dbReference>
<dbReference type="PANTHER" id="PTHR43716">
    <property type="entry name" value="D-2-HYDROXYGLUTARATE DEHYDROGENASE, MITOCHONDRIAL"/>
    <property type="match status" value="1"/>
</dbReference>
<dbReference type="EMBL" id="JAJATZ010000004">
    <property type="protein sequence ID" value="MCB5199648.1"/>
    <property type="molecule type" value="Genomic_DNA"/>
</dbReference>
<dbReference type="Gene3D" id="1.10.45.10">
    <property type="entry name" value="Vanillyl-alcohol Oxidase, Chain A, domain 4"/>
    <property type="match status" value="1"/>
</dbReference>
<dbReference type="InterPro" id="IPR016167">
    <property type="entry name" value="FAD-bd_PCMH_sub1"/>
</dbReference>
<dbReference type="InterPro" id="IPR016171">
    <property type="entry name" value="Vanillyl_alc_oxidase_C-sub2"/>
</dbReference>
<evidence type="ECO:0000313" key="6">
    <source>
        <dbReference type="Proteomes" id="UP001138961"/>
    </source>
</evidence>
<dbReference type="PROSITE" id="PS51387">
    <property type="entry name" value="FAD_PCMH"/>
    <property type="match status" value="1"/>
</dbReference>
<dbReference type="Gene3D" id="3.30.465.10">
    <property type="match status" value="1"/>
</dbReference>
<evidence type="ECO:0000256" key="1">
    <source>
        <dbReference type="ARBA" id="ARBA00008000"/>
    </source>
</evidence>
<comment type="similarity">
    <text evidence="1">Belongs to the FAD-binding oxidoreductase/transferase type 4 family.</text>
</comment>
<name>A0ABS8BVB2_9RHOB</name>
<dbReference type="InterPro" id="IPR016166">
    <property type="entry name" value="FAD-bd_PCMH"/>
</dbReference>
<sequence>MDILAALRTELGDDAVVTGDAMGPWCHDWTGGYTSAPLAVVRPRDTVGVSAVMRAAQASGTAVVPISGNTGLNGGASTQGGLLLSLDRMKTIRAIDATARSAVVDAGVILSQMHDAAAAHDLIFPLTFGARGSAMIGGVLSTNAGGSNVRRYGNTRDLVLGIEAVLPNGRVMDLMGHLHKDNTGLNLKHLMIGAEGTLGIITAAVLRLFPKPRAYATAMVALNDLGPALDLLNRVQDASRGAVEAFEFMPDTYIDGHLAIKPDARPPFDRRYPVNILIELGATAAQDTTPLADGTVPITNLLEDILGQMIADGTVLDAHVVASEAQRRDMWARREAAGEIGFRKRPLVDTDVAVGLTDVDAFLRNVRSGLLALDPDATDWAVSHLGDGNVHYVAYPSRDDPALIHAIRAMVDAVTADLNGSFSAEHGIGLSKRISMARHKDPAALDAMRAIKAALDPHGIMNPGKMLPDA</sequence>
<accession>A0ABS8BVB2</accession>
<keyword evidence="3" id="KW-0274">FAD</keyword>